<reference evidence="1 2" key="1">
    <citation type="submission" date="2017-07" db="EMBL/GenBank/DDBJ databases">
        <authorList>
            <person name="Sun Z.S."/>
            <person name="Albrecht U."/>
            <person name="Echele G."/>
            <person name="Lee C.C."/>
        </authorList>
    </citation>
    <scope>NUCLEOTIDE SEQUENCE [LARGE SCALE GENOMIC DNA]</scope>
    <source>
        <strain evidence="2">type strain: KCTC 22618</strain>
    </source>
</reference>
<name>A0A238UF10_9FLAO</name>
<evidence type="ECO:0000313" key="1">
    <source>
        <dbReference type="EMBL" id="SNR17769.1"/>
    </source>
</evidence>
<dbReference type="Proteomes" id="UP000215214">
    <property type="component" value="Chromosome TJEJU"/>
</dbReference>
<protein>
    <submittedName>
        <fullName evidence="1">Acyl protein synthase/acyl-CoA reductase-like protein</fullName>
    </submittedName>
</protein>
<proteinExistence type="predicted"/>
<evidence type="ECO:0000313" key="2">
    <source>
        <dbReference type="Proteomes" id="UP000215214"/>
    </source>
</evidence>
<dbReference type="EMBL" id="LT899436">
    <property type="protein sequence ID" value="SNR17769.1"/>
    <property type="molecule type" value="Genomic_DNA"/>
</dbReference>
<dbReference type="KEGG" id="tje:TJEJU_4153"/>
<dbReference type="OrthoDB" id="182577at2"/>
<dbReference type="RefSeq" id="WP_095074954.1">
    <property type="nucleotide sequence ID" value="NZ_LT899436.1"/>
</dbReference>
<gene>
    <name evidence="1" type="ORF">TJEJU_4153</name>
</gene>
<dbReference type="InterPro" id="IPR042099">
    <property type="entry name" value="ANL_N_sf"/>
</dbReference>
<dbReference type="AlphaFoldDB" id="A0A238UF10"/>
<dbReference type="Gene3D" id="3.40.50.12780">
    <property type="entry name" value="N-terminal domain of ligase-like"/>
    <property type="match status" value="1"/>
</dbReference>
<organism evidence="1 2">
    <name type="scientific">Tenacibaculum jejuense</name>
    <dbReference type="NCBI Taxonomy" id="584609"/>
    <lineage>
        <taxon>Bacteria</taxon>
        <taxon>Pseudomonadati</taxon>
        <taxon>Bacteroidota</taxon>
        <taxon>Flavobacteriia</taxon>
        <taxon>Flavobacteriales</taxon>
        <taxon>Flavobacteriaceae</taxon>
        <taxon>Tenacibaculum</taxon>
    </lineage>
</organism>
<accession>A0A238UF10</accession>
<sequence>MENCFTNINSTDEFEAKALQTFAYQFENNRVYRSFCDLLYTHPSDIKEIHEIPFLPIQFFKSHEVISGTAPIQETFSSSGTTGSVTSKHYVSDISLYEKSYLEGFEHFYGNIEDYVVLALLPNYLERKGSSLIYMVNDLIKRSKNADSGFYLNNLNELADKLTSLDNGHKKVLLIGVSFALLDLVEMHQFNFKNTIIMETGGMKGRRKELIRTELHHILKSGFGVDKIHSEYGMTELLSQGYSTGDGIFNCPPWMKILTRDTEDPLTITKTKKTGGINVIDLANYNSCSFIATQDLGKIYDDNSFEIIGRFDNSDIRGCNLMVF</sequence>
<keyword evidence="2" id="KW-1185">Reference proteome</keyword>